<sequence>MHRAGQDTDVPQLDLIIDTYVHADPETVAIRVADPALAAQLWMDWTVEVAEQRGVEGVRWNLADSRVVGSTEVWIEPCGGHSLLHTFVRVDRATGPWPRWRAAWLRRRTRSRLSRTLWNLKDEVEAVASGLDRHAGS</sequence>
<proteinExistence type="predicted"/>
<comment type="caution">
    <text evidence="1">The sequence shown here is derived from an EMBL/GenBank/DDBJ whole genome shotgun (WGS) entry which is preliminary data.</text>
</comment>
<dbReference type="InParanoid" id="A0A543B2B3"/>
<dbReference type="EMBL" id="VFOW01000001">
    <property type="protein sequence ID" value="TQL78946.1"/>
    <property type="molecule type" value="Genomic_DNA"/>
</dbReference>
<accession>A0A543B2B3</accession>
<keyword evidence="2" id="KW-1185">Reference proteome</keyword>
<evidence type="ECO:0000313" key="1">
    <source>
        <dbReference type="EMBL" id="TQL78946.1"/>
    </source>
</evidence>
<organism evidence="1 2">
    <name type="scientific">Stackebrandtia endophytica</name>
    <dbReference type="NCBI Taxonomy" id="1496996"/>
    <lineage>
        <taxon>Bacteria</taxon>
        <taxon>Bacillati</taxon>
        <taxon>Actinomycetota</taxon>
        <taxon>Actinomycetes</taxon>
        <taxon>Glycomycetales</taxon>
        <taxon>Glycomycetaceae</taxon>
        <taxon>Stackebrandtia</taxon>
    </lineage>
</organism>
<name>A0A543B2B3_9ACTN</name>
<protein>
    <submittedName>
        <fullName evidence="1">Uncharacterized protein</fullName>
    </submittedName>
</protein>
<dbReference type="AlphaFoldDB" id="A0A543B2B3"/>
<dbReference type="Proteomes" id="UP000317043">
    <property type="component" value="Unassembled WGS sequence"/>
</dbReference>
<reference evidence="1 2" key="1">
    <citation type="submission" date="2019-06" db="EMBL/GenBank/DDBJ databases">
        <title>Sequencing the genomes of 1000 actinobacteria strains.</title>
        <authorList>
            <person name="Klenk H.-P."/>
        </authorList>
    </citation>
    <scope>NUCLEOTIDE SEQUENCE [LARGE SCALE GENOMIC DNA]</scope>
    <source>
        <strain evidence="1 2">DSM 45928</strain>
    </source>
</reference>
<gene>
    <name evidence="1" type="ORF">FB566_4543</name>
</gene>
<evidence type="ECO:0000313" key="2">
    <source>
        <dbReference type="Proteomes" id="UP000317043"/>
    </source>
</evidence>